<dbReference type="Proteomes" id="UP000318704">
    <property type="component" value="Chromosome"/>
</dbReference>
<dbReference type="AlphaFoldDB" id="A0A517VSH7"/>
<sequence length="119" mass="13488">MDEESESLKDASHLYEVERTQYHAERPGFRIIELQISPTQSVPWHFHNHIQDAFYVIDGTLKIFLQDPKEEVILAPGNTYSVRPHRPHLVTNAGKASATFLVLQGIGEYDFVPLGSNGE</sequence>
<evidence type="ECO:0000259" key="1">
    <source>
        <dbReference type="Pfam" id="PF07883"/>
    </source>
</evidence>
<dbReference type="KEGG" id="gaw:V144x_14130"/>
<dbReference type="Gene3D" id="2.60.120.10">
    <property type="entry name" value="Jelly Rolls"/>
    <property type="match status" value="1"/>
</dbReference>
<gene>
    <name evidence="2" type="ORF">V144x_14130</name>
</gene>
<accession>A0A517VSH7</accession>
<dbReference type="CDD" id="cd02208">
    <property type="entry name" value="cupin_RmlC-like"/>
    <property type="match status" value="1"/>
</dbReference>
<dbReference type="InterPro" id="IPR014710">
    <property type="entry name" value="RmlC-like_jellyroll"/>
</dbReference>
<dbReference type="InterPro" id="IPR011051">
    <property type="entry name" value="RmlC_Cupin_sf"/>
</dbReference>
<organism evidence="2 3">
    <name type="scientific">Gimesia aquarii</name>
    <dbReference type="NCBI Taxonomy" id="2527964"/>
    <lineage>
        <taxon>Bacteria</taxon>
        <taxon>Pseudomonadati</taxon>
        <taxon>Planctomycetota</taxon>
        <taxon>Planctomycetia</taxon>
        <taxon>Planctomycetales</taxon>
        <taxon>Planctomycetaceae</taxon>
        <taxon>Gimesia</taxon>
    </lineage>
</organism>
<evidence type="ECO:0000313" key="3">
    <source>
        <dbReference type="Proteomes" id="UP000318704"/>
    </source>
</evidence>
<dbReference type="InterPro" id="IPR013096">
    <property type="entry name" value="Cupin_2"/>
</dbReference>
<dbReference type="SUPFAM" id="SSF51182">
    <property type="entry name" value="RmlC-like cupins"/>
    <property type="match status" value="1"/>
</dbReference>
<protein>
    <submittedName>
        <fullName evidence="2">Cupin domain protein</fullName>
    </submittedName>
</protein>
<dbReference type="RefSeq" id="WP_144983296.1">
    <property type="nucleotide sequence ID" value="NZ_CP037920.1"/>
</dbReference>
<name>A0A517VSH7_9PLAN</name>
<dbReference type="Pfam" id="PF07883">
    <property type="entry name" value="Cupin_2"/>
    <property type="match status" value="1"/>
</dbReference>
<proteinExistence type="predicted"/>
<reference evidence="2 3" key="1">
    <citation type="submission" date="2019-03" db="EMBL/GenBank/DDBJ databases">
        <title>Deep-cultivation of Planctomycetes and their phenomic and genomic characterization uncovers novel biology.</title>
        <authorList>
            <person name="Wiegand S."/>
            <person name="Jogler M."/>
            <person name="Boedeker C."/>
            <person name="Pinto D."/>
            <person name="Vollmers J."/>
            <person name="Rivas-Marin E."/>
            <person name="Kohn T."/>
            <person name="Peeters S.H."/>
            <person name="Heuer A."/>
            <person name="Rast P."/>
            <person name="Oberbeckmann S."/>
            <person name="Bunk B."/>
            <person name="Jeske O."/>
            <person name="Meyerdierks A."/>
            <person name="Storesund J.E."/>
            <person name="Kallscheuer N."/>
            <person name="Luecker S."/>
            <person name="Lage O.M."/>
            <person name="Pohl T."/>
            <person name="Merkel B.J."/>
            <person name="Hornburger P."/>
            <person name="Mueller R.-W."/>
            <person name="Bruemmer F."/>
            <person name="Labrenz M."/>
            <person name="Spormann A.M."/>
            <person name="Op den Camp H."/>
            <person name="Overmann J."/>
            <person name="Amann R."/>
            <person name="Jetten M.S.M."/>
            <person name="Mascher T."/>
            <person name="Medema M.H."/>
            <person name="Devos D.P."/>
            <person name="Kaster A.-K."/>
            <person name="Ovreas L."/>
            <person name="Rohde M."/>
            <person name="Galperin M.Y."/>
            <person name="Jogler C."/>
        </authorList>
    </citation>
    <scope>NUCLEOTIDE SEQUENCE [LARGE SCALE GENOMIC DNA]</scope>
    <source>
        <strain evidence="2 3">V144</strain>
    </source>
</reference>
<evidence type="ECO:0000313" key="2">
    <source>
        <dbReference type="EMBL" id="QDT95963.1"/>
    </source>
</evidence>
<feature type="domain" description="Cupin type-2" evidence="1">
    <location>
        <begin position="35"/>
        <end position="102"/>
    </location>
</feature>
<dbReference type="EMBL" id="CP037920">
    <property type="protein sequence ID" value="QDT95963.1"/>
    <property type="molecule type" value="Genomic_DNA"/>
</dbReference>